<sequence length="224" mass="25278">MAHKDTAKRSYSVSSKFDDNLSALKKEFKDEFKGEILTEMQQMFEPVLAKRDLAAKGIVESLISSKVSPANNSTPPPCWPPQVPPWPIGNTRWIYPSLMEKTLEGGFSNFNNTLRHNEFLKIQRSGHHVRLGGRCSKMASVSSQHQWRSNHHAMDNICEQSAMRERYASEAFFDPLAELVALKHTGGYKMVVADNLNNSSDVAIKKVEELATGFGRNLSFHQIR</sequence>
<accession>A0A1R3KUP9</accession>
<organism evidence="1 2">
    <name type="scientific">Corchorus olitorius</name>
    <dbReference type="NCBI Taxonomy" id="93759"/>
    <lineage>
        <taxon>Eukaryota</taxon>
        <taxon>Viridiplantae</taxon>
        <taxon>Streptophyta</taxon>
        <taxon>Embryophyta</taxon>
        <taxon>Tracheophyta</taxon>
        <taxon>Spermatophyta</taxon>
        <taxon>Magnoliopsida</taxon>
        <taxon>eudicotyledons</taxon>
        <taxon>Gunneridae</taxon>
        <taxon>Pentapetalae</taxon>
        <taxon>rosids</taxon>
        <taxon>malvids</taxon>
        <taxon>Malvales</taxon>
        <taxon>Malvaceae</taxon>
        <taxon>Grewioideae</taxon>
        <taxon>Apeibeae</taxon>
        <taxon>Corchorus</taxon>
    </lineage>
</organism>
<dbReference type="AlphaFoldDB" id="A0A1R3KUP9"/>
<protein>
    <submittedName>
        <fullName evidence="1">Uncharacterized protein</fullName>
    </submittedName>
</protein>
<evidence type="ECO:0000313" key="2">
    <source>
        <dbReference type="Proteomes" id="UP000187203"/>
    </source>
</evidence>
<dbReference type="Proteomes" id="UP000187203">
    <property type="component" value="Unassembled WGS sequence"/>
</dbReference>
<name>A0A1R3KUP9_9ROSI</name>
<gene>
    <name evidence="1" type="ORF">COLO4_04242</name>
</gene>
<dbReference type="EMBL" id="AWUE01011236">
    <property type="protein sequence ID" value="OMP10821.1"/>
    <property type="molecule type" value="Genomic_DNA"/>
</dbReference>
<evidence type="ECO:0000313" key="1">
    <source>
        <dbReference type="EMBL" id="OMP10821.1"/>
    </source>
</evidence>
<comment type="caution">
    <text evidence="1">The sequence shown here is derived from an EMBL/GenBank/DDBJ whole genome shotgun (WGS) entry which is preliminary data.</text>
</comment>
<proteinExistence type="predicted"/>
<reference evidence="2" key="1">
    <citation type="submission" date="2013-09" db="EMBL/GenBank/DDBJ databases">
        <title>Corchorus olitorius genome sequencing.</title>
        <authorList>
            <person name="Alam M."/>
            <person name="Haque M.S."/>
            <person name="Islam M.S."/>
            <person name="Emdad E.M."/>
            <person name="Islam M.M."/>
            <person name="Ahmed B."/>
            <person name="Halim A."/>
            <person name="Hossen Q.M.M."/>
            <person name="Hossain M.Z."/>
            <person name="Ahmed R."/>
            <person name="Khan M.M."/>
            <person name="Islam R."/>
            <person name="Rashid M.M."/>
            <person name="Khan S.A."/>
            <person name="Rahman M.S."/>
            <person name="Alam M."/>
            <person name="Yahiya A.S."/>
            <person name="Khan M.S."/>
            <person name="Azam M.S."/>
            <person name="Haque T."/>
            <person name="Lashkar M.Z.H."/>
            <person name="Akhand A.I."/>
            <person name="Morshed G."/>
            <person name="Roy S."/>
            <person name="Uddin K.S."/>
            <person name="Rabeya T."/>
            <person name="Hossain A.S."/>
            <person name="Chowdhury A."/>
            <person name="Snigdha A.R."/>
            <person name="Mortoza M.S."/>
            <person name="Matin S.A."/>
            <person name="Hoque S.M.E."/>
            <person name="Islam M.K."/>
            <person name="Roy D.K."/>
            <person name="Haider R."/>
            <person name="Moosa M.M."/>
            <person name="Elias S.M."/>
            <person name="Hasan A.M."/>
            <person name="Jahan S."/>
            <person name="Shafiuddin M."/>
            <person name="Mahmood N."/>
            <person name="Shommy N.S."/>
        </authorList>
    </citation>
    <scope>NUCLEOTIDE SEQUENCE [LARGE SCALE GENOMIC DNA]</scope>
    <source>
        <strain evidence="2">cv. O-4</strain>
    </source>
</reference>
<keyword evidence="2" id="KW-1185">Reference proteome</keyword>